<feature type="region of interest" description="Disordered" evidence="10">
    <location>
        <begin position="757"/>
        <end position="777"/>
    </location>
</feature>
<feature type="region of interest" description="Disordered" evidence="10">
    <location>
        <begin position="499"/>
        <end position="538"/>
    </location>
</feature>
<dbReference type="InterPro" id="IPR002110">
    <property type="entry name" value="Ankyrin_rpt"/>
</dbReference>
<feature type="compositionally biased region" description="Basic and acidic residues" evidence="10">
    <location>
        <begin position="556"/>
        <end position="577"/>
    </location>
</feature>
<dbReference type="SUPFAM" id="SSF56112">
    <property type="entry name" value="Protein kinase-like (PK-like)"/>
    <property type="match status" value="1"/>
</dbReference>
<evidence type="ECO:0000256" key="1">
    <source>
        <dbReference type="ARBA" id="ARBA00012513"/>
    </source>
</evidence>
<reference evidence="12" key="1">
    <citation type="submission" date="2020-02" db="EMBL/GenBank/DDBJ databases">
        <authorList>
            <person name="Palmer J.M."/>
        </authorList>
    </citation>
    <scope>NUCLEOTIDE SEQUENCE</scope>
    <source>
        <strain evidence="12">EPUS1.4</strain>
        <tissue evidence="12">Thallus</tissue>
    </source>
</reference>
<feature type="domain" description="Protein kinase" evidence="11">
    <location>
        <begin position="124"/>
        <end position="393"/>
    </location>
</feature>
<feature type="region of interest" description="Disordered" evidence="10">
    <location>
        <begin position="556"/>
        <end position="676"/>
    </location>
</feature>
<dbReference type="InterPro" id="IPR000719">
    <property type="entry name" value="Prot_kinase_dom"/>
</dbReference>
<keyword evidence="6" id="KW-0067">ATP-binding</keyword>
<accession>A0A8H7ASF4</accession>
<evidence type="ECO:0000256" key="4">
    <source>
        <dbReference type="ARBA" id="ARBA00022741"/>
    </source>
</evidence>
<feature type="compositionally biased region" description="Polar residues" evidence="10">
    <location>
        <begin position="455"/>
        <end position="467"/>
    </location>
</feature>
<feature type="compositionally biased region" description="Low complexity" evidence="10">
    <location>
        <begin position="622"/>
        <end position="638"/>
    </location>
</feature>
<keyword evidence="2" id="KW-0723">Serine/threonine-protein kinase</keyword>
<dbReference type="Gene3D" id="1.10.510.10">
    <property type="entry name" value="Transferase(Phosphotransferase) domain 1"/>
    <property type="match status" value="1"/>
</dbReference>
<dbReference type="Pfam" id="PF12796">
    <property type="entry name" value="Ank_2"/>
    <property type="match status" value="2"/>
</dbReference>
<protein>
    <recommendedName>
        <fullName evidence="1">non-specific serine/threonine protein kinase</fullName>
        <ecNumber evidence="1">2.7.11.1</ecNumber>
    </recommendedName>
</protein>
<feature type="region of interest" description="Disordered" evidence="10">
    <location>
        <begin position="1213"/>
        <end position="1257"/>
    </location>
</feature>
<feature type="region of interest" description="Disordered" evidence="10">
    <location>
        <begin position="417"/>
        <end position="436"/>
    </location>
</feature>
<evidence type="ECO:0000256" key="5">
    <source>
        <dbReference type="ARBA" id="ARBA00022777"/>
    </source>
</evidence>
<dbReference type="PROSITE" id="PS50088">
    <property type="entry name" value="ANK_REPEAT"/>
    <property type="match status" value="2"/>
</dbReference>
<evidence type="ECO:0000256" key="2">
    <source>
        <dbReference type="ARBA" id="ARBA00022527"/>
    </source>
</evidence>
<comment type="caution">
    <text evidence="12">The sequence shown here is derived from an EMBL/GenBank/DDBJ whole genome shotgun (WGS) entry which is preliminary data.</text>
</comment>
<keyword evidence="4" id="KW-0547">Nucleotide-binding</keyword>
<dbReference type="EMBL" id="JAACFV010000014">
    <property type="protein sequence ID" value="KAF7512122.1"/>
    <property type="molecule type" value="Genomic_DNA"/>
</dbReference>
<proteinExistence type="predicted"/>
<dbReference type="InterPro" id="IPR050660">
    <property type="entry name" value="NEK_Ser/Thr_kinase"/>
</dbReference>
<evidence type="ECO:0000256" key="10">
    <source>
        <dbReference type="SAM" id="MobiDB-lite"/>
    </source>
</evidence>
<evidence type="ECO:0000256" key="3">
    <source>
        <dbReference type="ARBA" id="ARBA00022679"/>
    </source>
</evidence>
<dbReference type="InterPro" id="IPR011009">
    <property type="entry name" value="Kinase-like_dom_sf"/>
</dbReference>
<organism evidence="12 13">
    <name type="scientific">Endocarpon pusillum</name>
    <dbReference type="NCBI Taxonomy" id="364733"/>
    <lineage>
        <taxon>Eukaryota</taxon>
        <taxon>Fungi</taxon>
        <taxon>Dikarya</taxon>
        <taxon>Ascomycota</taxon>
        <taxon>Pezizomycotina</taxon>
        <taxon>Eurotiomycetes</taxon>
        <taxon>Chaetothyriomycetidae</taxon>
        <taxon>Verrucariales</taxon>
        <taxon>Verrucariaceae</taxon>
        <taxon>Endocarpon</taxon>
    </lineage>
</organism>
<comment type="catalytic activity">
    <reaction evidence="7">
        <text>L-threonyl-[protein] + ATP = O-phospho-L-threonyl-[protein] + ADP + H(+)</text>
        <dbReference type="Rhea" id="RHEA:46608"/>
        <dbReference type="Rhea" id="RHEA-COMP:11060"/>
        <dbReference type="Rhea" id="RHEA-COMP:11605"/>
        <dbReference type="ChEBI" id="CHEBI:15378"/>
        <dbReference type="ChEBI" id="CHEBI:30013"/>
        <dbReference type="ChEBI" id="CHEBI:30616"/>
        <dbReference type="ChEBI" id="CHEBI:61977"/>
        <dbReference type="ChEBI" id="CHEBI:456216"/>
        <dbReference type="EC" id="2.7.11.1"/>
    </reaction>
</comment>
<dbReference type="InterPro" id="IPR008271">
    <property type="entry name" value="Ser/Thr_kinase_AS"/>
</dbReference>
<feature type="repeat" description="ANK" evidence="9">
    <location>
        <begin position="1030"/>
        <end position="1062"/>
    </location>
</feature>
<keyword evidence="9" id="KW-0040">ANK repeat</keyword>
<dbReference type="AlphaFoldDB" id="A0A8H7ASF4"/>
<evidence type="ECO:0000256" key="8">
    <source>
        <dbReference type="ARBA" id="ARBA00048679"/>
    </source>
</evidence>
<keyword evidence="5" id="KW-0418">Kinase</keyword>
<dbReference type="GO" id="GO:0005634">
    <property type="term" value="C:nucleus"/>
    <property type="evidence" value="ECO:0007669"/>
    <property type="project" value="TreeGrafter"/>
</dbReference>
<dbReference type="Pfam" id="PF00023">
    <property type="entry name" value="Ank"/>
    <property type="match status" value="1"/>
</dbReference>
<dbReference type="Gene3D" id="3.30.200.20">
    <property type="entry name" value="Phosphorylase Kinase, domain 1"/>
    <property type="match status" value="1"/>
</dbReference>
<dbReference type="PROSITE" id="PS50297">
    <property type="entry name" value="ANK_REP_REGION"/>
    <property type="match status" value="2"/>
</dbReference>
<dbReference type="PROSITE" id="PS50011">
    <property type="entry name" value="PROTEIN_KINASE_DOM"/>
    <property type="match status" value="1"/>
</dbReference>
<evidence type="ECO:0000259" key="11">
    <source>
        <dbReference type="PROSITE" id="PS50011"/>
    </source>
</evidence>
<dbReference type="EC" id="2.7.11.1" evidence="1"/>
<keyword evidence="13" id="KW-1185">Reference proteome</keyword>
<dbReference type="OrthoDB" id="4161460at2759"/>
<evidence type="ECO:0000256" key="7">
    <source>
        <dbReference type="ARBA" id="ARBA00047899"/>
    </source>
</evidence>
<dbReference type="CDD" id="cd00180">
    <property type="entry name" value="PKc"/>
    <property type="match status" value="1"/>
</dbReference>
<name>A0A8H7ASF4_9EURO</name>
<dbReference type="SUPFAM" id="SSF48403">
    <property type="entry name" value="Ankyrin repeat"/>
    <property type="match status" value="1"/>
</dbReference>
<dbReference type="GO" id="GO:0004674">
    <property type="term" value="F:protein serine/threonine kinase activity"/>
    <property type="evidence" value="ECO:0007669"/>
    <property type="project" value="UniProtKB-KW"/>
</dbReference>
<evidence type="ECO:0000256" key="6">
    <source>
        <dbReference type="ARBA" id="ARBA00022840"/>
    </source>
</evidence>
<evidence type="ECO:0000256" key="9">
    <source>
        <dbReference type="PROSITE-ProRule" id="PRU00023"/>
    </source>
</evidence>
<evidence type="ECO:0000313" key="13">
    <source>
        <dbReference type="Proteomes" id="UP000606974"/>
    </source>
</evidence>
<keyword evidence="3" id="KW-0808">Transferase</keyword>
<dbReference type="PANTHER" id="PTHR43671">
    <property type="entry name" value="SERINE/THREONINE-PROTEIN KINASE NEK"/>
    <property type="match status" value="1"/>
</dbReference>
<dbReference type="PANTHER" id="PTHR43671:SF98">
    <property type="entry name" value="SERINE_THREONINE-PROTEIN KINASE NEK11"/>
    <property type="match status" value="1"/>
</dbReference>
<feature type="repeat" description="ANK" evidence="9">
    <location>
        <begin position="1105"/>
        <end position="1137"/>
    </location>
</feature>
<dbReference type="SMART" id="SM00248">
    <property type="entry name" value="ANK"/>
    <property type="match status" value="7"/>
</dbReference>
<dbReference type="SMART" id="SM00220">
    <property type="entry name" value="S_TKc"/>
    <property type="match status" value="1"/>
</dbReference>
<gene>
    <name evidence="12" type="ORF">GJ744_002284</name>
</gene>
<dbReference type="Pfam" id="PF00069">
    <property type="entry name" value="Pkinase"/>
    <property type="match status" value="1"/>
</dbReference>
<sequence length="1257" mass="140652">MPQPLRDNFLEEPELRAQYSDQEIQEISTHLLRGKLLAWSGVPRLYIVLRRIGQLQSLDDIISHGINDYWFPFSAKSVQATTLSSTIQSDFLEAQKLVLTKAVDLEKNGEKKHFHFSRSDTIPFKGLGEIGRGGYATVDKVSSLFSRREYARKLFKRQNGGNKKEVKSFLTEVGLLKKIHHRHCVELIASYTDPKYFGIVMSPIADCNLKKFYISVFEEPEKLPILRTFFGCLISAVEYLHNGKIRHRDIKPENILVRGSDVYLTDFGISLDWENLSRGTTTADSGKTRMYCAPEVANHQQRNWSSDIWSLGCVFLEMCTVLKGRTIDEMRQFFKRRSDTHAFYANLPAIQDWSNNLQKCGPELDDLPLEWAASMLQFDRHSRPLAQDLHNTISECRSTSDRGTRTFCADCCVVEDEESTGGSASDGGLWAEDMDDDVTSPAVTDEIAKVAGPKSSVQEDLSGNGDSSVRRDNGHRAHLQRSKNDKGLFKNQLAVAVGQAKEKQRAEFSTSEYRAEKRKEAEARREADREARHAEYLRSTYRAEKRKEAEAEARREAEREARRKAERREKRKAEREAPIAAELAKAKAKAKAKKVGVERMTEPVSPSSEYRRHRRRTFFAESSSNSNDSRGASSADGSTDPRPGLDPMESLPYPVSLHQAPPFSVDRPDIGHGSSTARQNIVSSHIPSESPVHSRRSTYLPVSRHDFGASSDTFKIPLATTHSLVEPALSESLDTVSPIQANMQPARSGMQLFATSPEPETNKQLEGETSDELPLSEALEPDTNKQLEQGAIRQIQPAQEDLVNINGSRREYVSIKLQDLTPLSWVAPSALLKALKKDKQVMEYLIYNSPEIQTFPKEDPRYITRIVQLLIENGLDLNSEAYQDAKGRTPIFRVTTWSDGDHYLSLFSSMIKAGADLSIRMFKKKGGHGQSLFEAVGREGRVWAVAALIEHDVAKPRDWIHDLQWGAFRDKNSDGKVLQLLIDSGTINFDFSEAEISAYFSAACSWGSSGLVKFLLDAYPDKFDPKKGTARLTPLHIACEHGNLEVARLLIARGAPPNMVLDSKVVPQISESSPLFNASREGHAHVVKYLLEYEGGRIDVDCKIRGLTALCFACQNKRVEVARELLVHGANPNLIFKGSVYPSYLHCVAANGNTELTKLLLDHGASPTPHFSMGFRIFGEGFFTPLDLAKRNGHMKVARLLIIAVAQEKLKKELEGKKKKKSAPDTKQRDQSAEDTAGKGKDESVQDTKGKGKDNSV</sequence>
<feature type="compositionally biased region" description="Basic and acidic residues" evidence="10">
    <location>
        <begin position="513"/>
        <end position="538"/>
    </location>
</feature>
<feature type="region of interest" description="Disordered" evidence="10">
    <location>
        <begin position="448"/>
        <end position="487"/>
    </location>
</feature>
<dbReference type="Proteomes" id="UP000606974">
    <property type="component" value="Unassembled WGS sequence"/>
</dbReference>
<evidence type="ECO:0000313" key="12">
    <source>
        <dbReference type="EMBL" id="KAF7512122.1"/>
    </source>
</evidence>
<dbReference type="PROSITE" id="PS00108">
    <property type="entry name" value="PROTEIN_KINASE_ST"/>
    <property type="match status" value="1"/>
</dbReference>
<dbReference type="GO" id="GO:0005524">
    <property type="term" value="F:ATP binding"/>
    <property type="evidence" value="ECO:0007669"/>
    <property type="project" value="UniProtKB-KW"/>
</dbReference>
<dbReference type="Gene3D" id="1.25.40.20">
    <property type="entry name" value="Ankyrin repeat-containing domain"/>
    <property type="match status" value="1"/>
</dbReference>
<comment type="catalytic activity">
    <reaction evidence="8">
        <text>L-seryl-[protein] + ATP = O-phospho-L-seryl-[protein] + ADP + H(+)</text>
        <dbReference type="Rhea" id="RHEA:17989"/>
        <dbReference type="Rhea" id="RHEA-COMP:9863"/>
        <dbReference type="Rhea" id="RHEA-COMP:11604"/>
        <dbReference type="ChEBI" id="CHEBI:15378"/>
        <dbReference type="ChEBI" id="CHEBI:29999"/>
        <dbReference type="ChEBI" id="CHEBI:30616"/>
        <dbReference type="ChEBI" id="CHEBI:83421"/>
        <dbReference type="ChEBI" id="CHEBI:456216"/>
        <dbReference type="EC" id="2.7.11.1"/>
    </reaction>
</comment>
<dbReference type="InterPro" id="IPR036770">
    <property type="entry name" value="Ankyrin_rpt-contain_sf"/>
</dbReference>